<dbReference type="AlphaFoldDB" id="A0A177BB04"/>
<feature type="domain" description="CH-like" evidence="1">
    <location>
        <begin position="15"/>
        <end position="76"/>
    </location>
</feature>
<dbReference type="Pfam" id="PF06294">
    <property type="entry name" value="CH_2"/>
    <property type="match status" value="2"/>
</dbReference>
<dbReference type="EMBL" id="LWCA01000108">
    <property type="protein sequence ID" value="OAF70813.1"/>
    <property type="molecule type" value="Genomic_DNA"/>
</dbReference>
<accession>A0A177BB04</accession>
<protein>
    <recommendedName>
        <fullName evidence="1">CH-like domain-containing protein</fullName>
    </recommendedName>
</protein>
<dbReference type="OrthoDB" id="193300at2759"/>
<dbReference type="GO" id="GO:0051493">
    <property type="term" value="P:regulation of cytoskeleton organization"/>
    <property type="evidence" value="ECO:0007669"/>
    <property type="project" value="TreeGrafter"/>
</dbReference>
<dbReference type="PANTHER" id="PTHR12509:SF9">
    <property type="entry name" value="SPERM FLAGELLAR PROTEIN 1 ISOFORM X1"/>
    <property type="match status" value="1"/>
</dbReference>
<dbReference type="SUPFAM" id="SSF47576">
    <property type="entry name" value="Calponin-homology domain, CH-domain"/>
    <property type="match status" value="1"/>
</dbReference>
<gene>
    <name evidence="2" type="ORF">A3Q56_01403</name>
</gene>
<dbReference type="InterPro" id="IPR036872">
    <property type="entry name" value="CH_dom_sf"/>
</dbReference>
<dbReference type="PANTHER" id="PTHR12509">
    <property type="entry name" value="SPERMATOGENESIS-ASSOCIATED 4-RELATED"/>
    <property type="match status" value="1"/>
</dbReference>
<dbReference type="GO" id="GO:0005930">
    <property type="term" value="C:axoneme"/>
    <property type="evidence" value="ECO:0007669"/>
    <property type="project" value="TreeGrafter"/>
</dbReference>
<keyword evidence="3" id="KW-1185">Reference proteome</keyword>
<dbReference type="Gene3D" id="1.10.418.10">
    <property type="entry name" value="Calponin-like domain"/>
    <property type="match status" value="2"/>
</dbReference>
<evidence type="ECO:0000259" key="1">
    <source>
        <dbReference type="Pfam" id="PF06294"/>
    </source>
</evidence>
<organism evidence="2 3">
    <name type="scientific">Intoshia linei</name>
    <dbReference type="NCBI Taxonomy" id="1819745"/>
    <lineage>
        <taxon>Eukaryota</taxon>
        <taxon>Metazoa</taxon>
        <taxon>Spiralia</taxon>
        <taxon>Lophotrochozoa</taxon>
        <taxon>Mesozoa</taxon>
        <taxon>Orthonectida</taxon>
        <taxon>Rhopaluridae</taxon>
        <taxon>Intoshia</taxon>
    </lineage>
</organism>
<feature type="domain" description="CH-like" evidence="1">
    <location>
        <begin position="81"/>
        <end position="153"/>
    </location>
</feature>
<dbReference type="InterPro" id="IPR052111">
    <property type="entry name" value="Spermatogenesis_Ciliary_MAP"/>
</dbReference>
<proteinExistence type="predicted"/>
<evidence type="ECO:0000313" key="3">
    <source>
        <dbReference type="Proteomes" id="UP000078046"/>
    </source>
</evidence>
<dbReference type="GO" id="GO:0008017">
    <property type="term" value="F:microtubule binding"/>
    <property type="evidence" value="ECO:0007669"/>
    <property type="project" value="TreeGrafter"/>
</dbReference>
<dbReference type="Proteomes" id="UP000078046">
    <property type="component" value="Unassembled WGS sequence"/>
</dbReference>
<reference evidence="2 3" key="1">
    <citation type="submission" date="2016-04" db="EMBL/GenBank/DDBJ databases">
        <title>The genome of Intoshia linei affirms orthonectids as highly simplified spiralians.</title>
        <authorList>
            <person name="Mikhailov K.V."/>
            <person name="Slusarev G.S."/>
            <person name="Nikitin M.A."/>
            <person name="Logacheva M.D."/>
            <person name="Penin A."/>
            <person name="Aleoshin V."/>
            <person name="Panchin Y.V."/>
        </authorList>
    </citation>
    <scope>NUCLEOTIDE SEQUENCE [LARGE SCALE GENOMIC DNA]</scope>
    <source>
        <strain evidence="2">Intl2013</strain>
        <tissue evidence="2">Whole animal</tissue>
    </source>
</reference>
<comment type="caution">
    <text evidence="2">The sequence shown here is derived from an EMBL/GenBank/DDBJ whole genome shotgun (WGS) entry which is preliminary data.</text>
</comment>
<evidence type="ECO:0000313" key="2">
    <source>
        <dbReference type="EMBL" id="OAF70813.1"/>
    </source>
</evidence>
<name>A0A177BB04_9BILA</name>
<sequence length="195" mass="23019">MANSQHMDTDTLEELYQWVDKIPLSRPKKDIRRDFSDGVMTAEVVYFFNQNIIDMHSYSPAVNSERKKNNWNLLNRFGQHVLLLSEIIKHFIPRFVDSHNYVPSGSLSRKRMNMTIINKKVFSKLGFMLADDVISNIINSQPWAIEQVLLLLRKKIESFMFEQKKTLEEKTVRDEYASKQVAKTNKFNRNNKFQV</sequence>
<dbReference type="InterPro" id="IPR010441">
    <property type="entry name" value="CH_2"/>
</dbReference>